<feature type="region of interest" description="Disordered" evidence="1">
    <location>
        <begin position="224"/>
        <end position="252"/>
    </location>
</feature>
<dbReference type="Pfam" id="PF02002">
    <property type="entry name" value="TFIIE_alpha"/>
    <property type="match status" value="1"/>
</dbReference>
<organism evidence="3">
    <name type="scientific">Chaetoceros debilis</name>
    <dbReference type="NCBI Taxonomy" id="122233"/>
    <lineage>
        <taxon>Eukaryota</taxon>
        <taxon>Sar</taxon>
        <taxon>Stramenopiles</taxon>
        <taxon>Ochrophyta</taxon>
        <taxon>Bacillariophyta</taxon>
        <taxon>Coscinodiscophyceae</taxon>
        <taxon>Chaetocerotophycidae</taxon>
        <taxon>Chaetocerotales</taxon>
        <taxon>Chaetocerotaceae</taxon>
        <taxon>Chaetoceros</taxon>
    </lineage>
</organism>
<accession>A0A7S3QIS2</accession>
<dbReference type="PANTHER" id="PTHR13097:SF7">
    <property type="entry name" value="GENERAL TRANSCRIPTION FACTOR IIE SUBUNIT 1"/>
    <property type="match status" value="1"/>
</dbReference>
<dbReference type="InterPro" id="IPR002853">
    <property type="entry name" value="TFIIE_asu"/>
</dbReference>
<feature type="compositionally biased region" description="Gly residues" evidence="1">
    <location>
        <begin position="228"/>
        <end position="246"/>
    </location>
</feature>
<name>A0A7S3QIS2_9STRA</name>
<sequence>MSENDATVYAEALIMTAARAFYEDEAICLIDVLIRDKFLRDDQDMGTRLSLPPRQLRKTLTFLQEEHLVKSEPVDDLNEGGSQATRFWYIDYNHAVNVIRLRIFLLRKKLEEEEMRARSSSLYLCPGYTTKTCNGRFTETEAQQIVDYETGLFLCQECTNAHAANPDPPPKDTYTLQLQDNTRVLRQAMDHIRRVNVQFSNKMVGNQQMRMGMYDLIQKVRSKQGASGNTGGSAGGSSGVGGGGAGSSSSAMVTSGVAPIPLTSNLPSENRMMHIGSTRIEGTGRTAGVKLKKAKEKMEKANAAMGNTNSATNNQIRKFLSGGSDDLTFLKNALGQQIAFEVEKGGGARANLLATGAGRSLEKLLDAASIRVGVELDIVTSLAMMHKRKREEEEMNQDEAAKKRREAQNATLLFLRNNIGRNDDDDGADADLKNDYDSGEDDEDDACIVIDAEDEWAEMKEDERRATFQAFYKKEKARLKALYVGDGGGAGGAAQSSQNGRAMQNGEDEDGIIIDPEDHTGAVAWEDGGD</sequence>
<evidence type="ECO:0000256" key="1">
    <source>
        <dbReference type="SAM" id="MobiDB-lite"/>
    </source>
</evidence>
<dbReference type="InterPro" id="IPR036390">
    <property type="entry name" value="WH_DNA-bd_sf"/>
</dbReference>
<feature type="region of interest" description="Disordered" evidence="1">
    <location>
        <begin position="424"/>
        <end position="445"/>
    </location>
</feature>
<dbReference type="GO" id="GO:0005673">
    <property type="term" value="C:transcription factor TFIIE complex"/>
    <property type="evidence" value="ECO:0007669"/>
    <property type="project" value="TreeGrafter"/>
</dbReference>
<evidence type="ECO:0000259" key="2">
    <source>
        <dbReference type="SMART" id="SM00531"/>
    </source>
</evidence>
<dbReference type="Gene3D" id="1.10.10.10">
    <property type="entry name" value="Winged helix-like DNA-binding domain superfamily/Winged helix DNA-binding domain"/>
    <property type="match status" value="1"/>
</dbReference>
<dbReference type="PANTHER" id="PTHR13097">
    <property type="entry name" value="TRANSCRIPTION INITIATION FACTOR IIE, ALPHA SUBUNIT"/>
    <property type="match status" value="1"/>
</dbReference>
<proteinExistence type="predicted"/>
<protein>
    <recommendedName>
        <fullName evidence="2">Transcription initiation factor IIE subunit alpha N-terminal domain-containing protein</fullName>
    </recommendedName>
</protein>
<gene>
    <name evidence="3" type="ORF">CDEB00056_LOCUS23555</name>
</gene>
<feature type="domain" description="Transcription initiation factor IIE subunit alpha N-terminal" evidence="2">
    <location>
        <begin position="24"/>
        <end position="190"/>
    </location>
</feature>
<dbReference type="AlphaFoldDB" id="A0A7S3QIS2"/>
<dbReference type="SMART" id="SM00531">
    <property type="entry name" value="TFIIE"/>
    <property type="match status" value="1"/>
</dbReference>
<dbReference type="SUPFAM" id="SSF46785">
    <property type="entry name" value="Winged helix' DNA-binding domain"/>
    <property type="match status" value="1"/>
</dbReference>
<reference evidence="3" key="1">
    <citation type="submission" date="2021-01" db="EMBL/GenBank/DDBJ databases">
        <authorList>
            <person name="Corre E."/>
            <person name="Pelletier E."/>
            <person name="Niang G."/>
            <person name="Scheremetjew M."/>
            <person name="Finn R."/>
            <person name="Kale V."/>
            <person name="Holt S."/>
            <person name="Cochrane G."/>
            <person name="Meng A."/>
            <person name="Brown T."/>
            <person name="Cohen L."/>
        </authorList>
    </citation>
    <scope>NUCLEOTIDE SEQUENCE</scope>
    <source>
        <strain evidence="3">MM31A-1</strain>
    </source>
</reference>
<dbReference type="InterPro" id="IPR039997">
    <property type="entry name" value="TFE"/>
</dbReference>
<feature type="region of interest" description="Disordered" evidence="1">
    <location>
        <begin position="488"/>
        <end position="530"/>
    </location>
</feature>
<dbReference type="GO" id="GO:0006367">
    <property type="term" value="P:transcription initiation at RNA polymerase II promoter"/>
    <property type="evidence" value="ECO:0007669"/>
    <property type="project" value="InterPro"/>
</dbReference>
<dbReference type="SUPFAM" id="SSF57783">
    <property type="entry name" value="Zinc beta-ribbon"/>
    <property type="match status" value="1"/>
</dbReference>
<dbReference type="InterPro" id="IPR036388">
    <property type="entry name" value="WH-like_DNA-bd_sf"/>
</dbReference>
<dbReference type="EMBL" id="HBIO01030749">
    <property type="protein sequence ID" value="CAE0478702.1"/>
    <property type="molecule type" value="Transcribed_RNA"/>
</dbReference>
<evidence type="ECO:0000313" key="3">
    <source>
        <dbReference type="EMBL" id="CAE0478702.1"/>
    </source>
</evidence>
<dbReference type="InterPro" id="IPR024550">
    <property type="entry name" value="TFIIEa/SarR/Rpc3_HTH_dom"/>
</dbReference>